<dbReference type="Proteomes" id="UP001500552">
    <property type="component" value="Unassembled WGS sequence"/>
</dbReference>
<evidence type="ECO:0000256" key="1">
    <source>
        <dbReference type="SAM" id="Phobius"/>
    </source>
</evidence>
<reference evidence="3" key="1">
    <citation type="journal article" date="2019" name="Int. J. Syst. Evol. Microbiol.">
        <title>The Global Catalogue of Microorganisms (GCM) 10K type strain sequencing project: providing services to taxonomists for standard genome sequencing and annotation.</title>
        <authorList>
            <consortium name="The Broad Institute Genomics Platform"/>
            <consortium name="The Broad Institute Genome Sequencing Center for Infectious Disease"/>
            <person name="Wu L."/>
            <person name="Ma J."/>
        </authorList>
    </citation>
    <scope>NUCLEOTIDE SEQUENCE [LARGE SCALE GENOMIC DNA]</scope>
    <source>
        <strain evidence="3">JCM 17926</strain>
    </source>
</reference>
<keyword evidence="3" id="KW-1185">Reference proteome</keyword>
<feature type="transmembrane region" description="Helical" evidence="1">
    <location>
        <begin position="46"/>
        <end position="68"/>
    </location>
</feature>
<proteinExistence type="predicted"/>
<sequence length="73" mass="8030">MKLGFAYPILPMKFPYILLLGLLLLADIFAFTEVAALLRKPSDTAVMLGLGLLALLAVVNFFIIRYSLSKLDA</sequence>
<comment type="caution">
    <text evidence="2">The sequence shown here is derived from an EMBL/GenBank/DDBJ whole genome shotgun (WGS) entry which is preliminary data.</text>
</comment>
<protein>
    <submittedName>
        <fullName evidence="2">Uncharacterized protein</fullName>
    </submittedName>
</protein>
<evidence type="ECO:0000313" key="2">
    <source>
        <dbReference type="EMBL" id="GAA4445075.1"/>
    </source>
</evidence>
<keyword evidence="1" id="KW-0472">Membrane</keyword>
<evidence type="ECO:0000313" key="3">
    <source>
        <dbReference type="Proteomes" id="UP001500552"/>
    </source>
</evidence>
<keyword evidence="1" id="KW-1133">Transmembrane helix</keyword>
<keyword evidence="1" id="KW-0812">Transmembrane</keyword>
<accession>A0ABP8M6P8</accession>
<organism evidence="2 3">
    <name type="scientific">Pontibacter saemangeumensis</name>
    <dbReference type="NCBI Taxonomy" id="1084525"/>
    <lineage>
        <taxon>Bacteria</taxon>
        <taxon>Pseudomonadati</taxon>
        <taxon>Bacteroidota</taxon>
        <taxon>Cytophagia</taxon>
        <taxon>Cytophagales</taxon>
        <taxon>Hymenobacteraceae</taxon>
        <taxon>Pontibacter</taxon>
    </lineage>
</organism>
<gene>
    <name evidence="2" type="ORF">GCM10023188_47820</name>
</gene>
<name>A0ABP8M6P8_9BACT</name>
<dbReference type="EMBL" id="BAABHC010000041">
    <property type="protein sequence ID" value="GAA4445075.1"/>
    <property type="molecule type" value="Genomic_DNA"/>
</dbReference>